<keyword evidence="4" id="KW-0444">Lipid biosynthesis</keyword>
<comment type="pathway">
    <text evidence="12">Phospholipid metabolism; phosphatidylethanolamine biosynthesis.</text>
</comment>
<dbReference type="NCBIfam" id="TIGR00163">
    <property type="entry name" value="PS_decarb"/>
    <property type="match status" value="1"/>
</dbReference>
<dbReference type="PANTHER" id="PTHR10067:SF6">
    <property type="entry name" value="PHOSPHATIDYLSERINE DECARBOXYLASE PROENZYME, MITOCHONDRIAL"/>
    <property type="match status" value="1"/>
</dbReference>
<evidence type="ECO:0000256" key="10">
    <source>
        <dbReference type="ARBA" id="ARBA00023264"/>
    </source>
</evidence>
<sequence>MKPRFFRRLRDRLLQQEDLNFLLTNRVPRLALTRFMGWFSQLRHPWVSAASIGVWRLFTELDLSDARKTRFDSLHDCFTRELRPGARPFDPDPAVLASPCDGIVGACGSALGLEVFQAKGFPYRVEDLFGSAERAAPFRDGCYVTLRLTSAMYHRFHAPHDGRLRHVTHLQGDTWNVNPIALKRVQALFCRNERAALHARLSVGGHPIALVPVAAILVASLRLHALNLLLHGRYPGPHELPCDVPFAKGQELGWFQHGSTIIVFAPPGFSLCEGVVPGQRLRAGQPLMCLPRGEKSPPLAVAVPGSTS</sequence>
<evidence type="ECO:0000256" key="5">
    <source>
        <dbReference type="ARBA" id="ARBA00022793"/>
    </source>
</evidence>
<comment type="pathway">
    <text evidence="2">Lipid metabolism.</text>
</comment>
<evidence type="ECO:0000256" key="3">
    <source>
        <dbReference type="ARBA" id="ARBA00012243"/>
    </source>
</evidence>
<gene>
    <name evidence="13" type="primary">asd</name>
    <name evidence="13" type="ORF">PSQ40_11260</name>
</gene>
<reference evidence="13 14" key="1">
    <citation type="submission" date="2023-02" db="EMBL/GenBank/DDBJ databases">
        <title>Bacterial whole genomic sequence of Curvibacter sp. HBC61.</title>
        <authorList>
            <person name="Le V."/>
            <person name="Ko S.-R."/>
            <person name="Ahn C.-Y."/>
            <person name="Oh H.-M."/>
        </authorList>
    </citation>
    <scope>NUCLEOTIDE SEQUENCE [LARGE SCALE GENOMIC DNA]</scope>
    <source>
        <strain evidence="13 14">HBC61</strain>
    </source>
</reference>
<evidence type="ECO:0000313" key="14">
    <source>
        <dbReference type="Proteomes" id="UP001528673"/>
    </source>
</evidence>
<comment type="caution">
    <text evidence="13">The sequence shown here is derived from an EMBL/GenBank/DDBJ whole genome shotgun (WGS) entry which is preliminary data.</text>
</comment>
<name>A0ABT5N275_9BURK</name>
<dbReference type="Pfam" id="PF02666">
    <property type="entry name" value="PS_Dcarbxylase"/>
    <property type="match status" value="1"/>
</dbReference>
<evidence type="ECO:0000256" key="9">
    <source>
        <dbReference type="ARBA" id="ARBA00023239"/>
    </source>
</evidence>
<evidence type="ECO:0000256" key="4">
    <source>
        <dbReference type="ARBA" id="ARBA00022516"/>
    </source>
</evidence>
<evidence type="ECO:0000256" key="1">
    <source>
        <dbReference type="ARBA" id="ARBA00001928"/>
    </source>
</evidence>
<evidence type="ECO:0000313" key="13">
    <source>
        <dbReference type="EMBL" id="MDD0839153.1"/>
    </source>
</evidence>
<dbReference type="InterPro" id="IPR033177">
    <property type="entry name" value="PSD-B"/>
</dbReference>
<dbReference type="RefSeq" id="WP_273951548.1">
    <property type="nucleotide sequence ID" value="NZ_JAQSIP010000004.1"/>
</dbReference>
<keyword evidence="5" id="KW-0210">Decarboxylase</keyword>
<keyword evidence="9 13" id="KW-0456">Lyase</keyword>
<dbReference type="GO" id="GO:0004609">
    <property type="term" value="F:phosphatidylserine decarboxylase activity"/>
    <property type="evidence" value="ECO:0007669"/>
    <property type="project" value="UniProtKB-EC"/>
</dbReference>
<keyword evidence="11" id="KW-0670">Pyruvate</keyword>
<keyword evidence="8" id="KW-0594">Phospholipid biosynthesis</keyword>
<dbReference type="Proteomes" id="UP001528673">
    <property type="component" value="Unassembled WGS sequence"/>
</dbReference>
<accession>A0ABT5N275</accession>
<evidence type="ECO:0000256" key="6">
    <source>
        <dbReference type="ARBA" id="ARBA00023098"/>
    </source>
</evidence>
<keyword evidence="6" id="KW-0443">Lipid metabolism</keyword>
<organism evidence="13 14">
    <name type="scientific">Curvibacter cyanobacteriorum</name>
    <dbReference type="NCBI Taxonomy" id="3026422"/>
    <lineage>
        <taxon>Bacteria</taxon>
        <taxon>Pseudomonadati</taxon>
        <taxon>Pseudomonadota</taxon>
        <taxon>Betaproteobacteria</taxon>
        <taxon>Burkholderiales</taxon>
        <taxon>Comamonadaceae</taxon>
        <taxon>Curvibacter</taxon>
    </lineage>
</organism>
<keyword evidence="10" id="KW-1208">Phospholipid metabolism</keyword>
<dbReference type="PANTHER" id="PTHR10067">
    <property type="entry name" value="PHOSPHATIDYLSERINE DECARBOXYLASE"/>
    <property type="match status" value="1"/>
</dbReference>
<proteinExistence type="predicted"/>
<keyword evidence="14" id="KW-1185">Reference proteome</keyword>
<evidence type="ECO:0000256" key="8">
    <source>
        <dbReference type="ARBA" id="ARBA00023209"/>
    </source>
</evidence>
<dbReference type="EC" id="4.1.1.65" evidence="3"/>
<evidence type="ECO:0000256" key="12">
    <source>
        <dbReference type="ARBA" id="ARBA00024326"/>
    </source>
</evidence>
<evidence type="ECO:0000256" key="2">
    <source>
        <dbReference type="ARBA" id="ARBA00005189"/>
    </source>
</evidence>
<protein>
    <recommendedName>
        <fullName evidence="3">phosphatidylserine decarboxylase</fullName>
        <ecNumber evidence="3">4.1.1.65</ecNumber>
    </recommendedName>
</protein>
<keyword evidence="7" id="KW-0865">Zymogen</keyword>
<comment type="cofactor">
    <cofactor evidence="1">
        <name>pyruvate</name>
        <dbReference type="ChEBI" id="CHEBI:15361"/>
    </cofactor>
</comment>
<evidence type="ECO:0000256" key="11">
    <source>
        <dbReference type="ARBA" id="ARBA00023317"/>
    </source>
</evidence>
<evidence type="ECO:0000256" key="7">
    <source>
        <dbReference type="ARBA" id="ARBA00023145"/>
    </source>
</evidence>
<dbReference type="EMBL" id="JAQSIP010000004">
    <property type="protein sequence ID" value="MDD0839153.1"/>
    <property type="molecule type" value="Genomic_DNA"/>
</dbReference>
<dbReference type="InterPro" id="IPR003817">
    <property type="entry name" value="PS_Dcarbxylase"/>
</dbReference>